<proteinExistence type="inferred from homology"/>
<evidence type="ECO:0000256" key="6">
    <source>
        <dbReference type="ARBA" id="ARBA00022989"/>
    </source>
</evidence>
<gene>
    <name evidence="9" type="ORF">HF685_03075</name>
</gene>
<keyword evidence="5" id="KW-0133">Cell shape</keyword>
<dbReference type="KEGG" id="phao:HF685_03075"/>
<comment type="similarity">
    <text evidence="2">Belongs to the MreD family.</text>
</comment>
<evidence type="ECO:0000256" key="8">
    <source>
        <dbReference type="SAM" id="Phobius"/>
    </source>
</evidence>
<dbReference type="Pfam" id="PF04093">
    <property type="entry name" value="MreD"/>
    <property type="match status" value="1"/>
</dbReference>
<name>A0A6H2DKY4_9SPHN</name>
<protein>
    <submittedName>
        <fullName evidence="9">Rod shape-determining protein MreD</fullName>
    </submittedName>
</protein>
<keyword evidence="4 8" id="KW-0812">Transmembrane</keyword>
<organism evidence="9 10">
    <name type="scientific">Parasphingorhabdus halotolerans</name>
    <dbReference type="NCBI Taxonomy" id="2725558"/>
    <lineage>
        <taxon>Bacteria</taxon>
        <taxon>Pseudomonadati</taxon>
        <taxon>Pseudomonadota</taxon>
        <taxon>Alphaproteobacteria</taxon>
        <taxon>Sphingomonadales</taxon>
        <taxon>Sphingomonadaceae</taxon>
        <taxon>Parasphingorhabdus</taxon>
    </lineage>
</organism>
<dbReference type="RefSeq" id="WP_168818254.1">
    <property type="nucleotide sequence ID" value="NZ_CP051217.1"/>
</dbReference>
<reference evidence="9 10" key="1">
    <citation type="submission" date="2020-04" db="EMBL/GenBank/DDBJ databases">
        <title>Genome sequence for Sphingorhabdus sp. strain M1.</title>
        <authorList>
            <person name="Park S.-J."/>
        </authorList>
    </citation>
    <scope>NUCLEOTIDE SEQUENCE [LARGE SCALE GENOMIC DNA]</scope>
    <source>
        <strain evidence="9 10">JK6</strain>
    </source>
</reference>
<dbReference type="GO" id="GO:0008360">
    <property type="term" value="P:regulation of cell shape"/>
    <property type="evidence" value="ECO:0007669"/>
    <property type="project" value="UniProtKB-KW"/>
</dbReference>
<evidence type="ECO:0000313" key="10">
    <source>
        <dbReference type="Proteomes" id="UP000501600"/>
    </source>
</evidence>
<evidence type="ECO:0000256" key="4">
    <source>
        <dbReference type="ARBA" id="ARBA00022692"/>
    </source>
</evidence>
<sequence>MVTALPIITDYPILPPMGLLVLLAWRLIRPGYWPVWAGFPLGLVDDIFSGQPFGSAAFLWSVMFVVLETLDRKANTRDYWQDWLIASLAIVFVLISSMMIIDFPANLLRLDILFPQILLSVLLYPFIARLIGSIDDWRISA</sequence>
<feature type="transmembrane region" description="Helical" evidence="8">
    <location>
        <begin position="48"/>
        <end position="67"/>
    </location>
</feature>
<keyword evidence="10" id="KW-1185">Reference proteome</keyword>
<evidence type="ECO:0000313" key="9">
    <source>
        <dbReference type="EMBL" id="QJB68411.1"/>
    </source>
</evidence>
<dbReference type="Proteomes" id="UP000501600">
    <property type="component" value="Chromosome"/>
</dbReference>
<evidence type="ECO:0000256" key="2">
    <source>
        <dbReference type="ARBA" id="ARBA00007776"/>
    </source>
</evidence>
<accession>A0A6H2DKY4</accession>
<feature type="transmembrane region" description="Helical" evidence="8">
    <location>
        <begin position="113"/>
        <end position="132"/>
    </location>
</feature>
<comment type="subcellular location">
    <subcellularLocation>
        <location evidence="1">Cell membrane</location>
        <topology evidence="1">Multi-pass membrane protein</topology>
    </subcellularLocation>
</comment>
<evidence type="ECO:0000256" key="1">
    <source>
        <dbReference type="ARBA" id="ARBA00004651"/>
    </source>
</evidence>
<evidence type="ECO:0000256" key="5">
    <source>
        <dbReference type="ARBA" id="ARBA00022960"/>
    </source>
</evidence>
<dbReference type="InterPro" id="IPR007227">
    <property type="entry name" value="Cell_shape_determining_MreD"/>
</dbReference>
<evidence type="ECO:0000256" key="7">
    <source>
        <dbReference type="ARBA" id="ARBA00023136"/>
    </source>
</evidence>
<dbReference type="AlphaFoldDB" id="A0A6H2DKY4"/>
<evidence type="ECO:0000256" key="3">
    <source>
        <dbReference type="ARBA" id="ARBA00022475"/>
    </source>
</evidence>
<keyword evidence="6 8" id="KW-1133">Transmembrane helix</keyword>
<dbReference type="EMBL" id="CP051217">
    <property type="protein sequence ID" value="QJB68411.1"/>
    <property type="molecule type" value="Genomic_DNA"/>
</dbReference>
<keyword evidence="3" id="KW-1003">Cell membrane</keyword>
<feature type="transmembrane region" description="Helical" evidence="8">
    <location>
        <begin position="12"/>
        <end position="28"/>
    </location>
</feature>
<feature type="transmembrane region" description="Helical" evidence="8">
    <location>
        <begin position="79"/>
        <end position="101"/>
    </location>
</feature>
<dbReference type="GO" id="GO:0005886">
    <property type="term" value="C:plasma membrane"/>
    <property type="evidence" value="ECO:0007669"/>
    <property type="project" value="UniProtKB-SubCell"/>
</dbReference>
<keyword evidence="7 8" id="KW-0472">Membrane</keyword>